<organism evidence="2 3">
    <name type="scientific">Stephania yunnanensis</name>
    <dbReference type="NCBI Taxonomy" id="152371"/>
    <lineage>
        <taxon>Eukaryota</taxon>
        <taxon>Viridiplantae</taxon>
        <taxon>Streptophyta</taxon>
        <taxon>Embryophyta</taxon>
        <taxon>Tracheophyta</taxon>
        <taxon>Spermatophyta</taxon>
        <taxon>Magnoliopsida</taxon>
        <taxon>Ranunculales</taxon>
        <taxon>Menispermaceae</taxon>
        <taxon>Menispermoideae</taxon>
        <taxon>Cissampelideae</taxon>
        <taxon>Stephania</taxon>
    </lineage>
</organism>
<dbReference type="PANTHER" id="PTHR31286">
    <property type="entry name" value="GLYCINE-RICH CELL WALL STRUCTURAL PROTEIN 1.8-LIKE"/>
    <property type="match status" value="1"/>
</dbReference>
<dbReference type="Proteomes" id="UP001420932">
    <property type="component" value="Unassembled WGS sequence"/>
</dbReference>
<proteinExistence type="predicted"/>
<dbReference type="AlphaFoldDB" id="A0AAP0EIJ7"/>
<accession>A0AAP0EIJ7</accession>
<gene>
    <name evidence="2" type="ORF">Syun_027751</name>
</gene>
<evidence type="ECO:0000313" key="2">
    <source>
        <dbReference type="EMBL" id="KAK9092840.1"/>
    </source>
</evidence>
<dbReference type="EMBL" id="JBBNAF010000012">
    <property type="protein sequence ID" value="KAK9092840.1"/>
    <property type="molecule type" value="Genomic_DNA"/>
</dbReference>
<dbReference type="InterPro" id="IPR025558">
    <property type="entry name" value="DUF4283"/>
</dbReference>
<reference evidence="2 3" key="1">
    <citation type="submission" date="2024-01" db="EMBL/GenBank/DDBJ databases">
        <title>Genome assemblies of Stephania.</title>
        <authorList>
            <person name="Yang L."/>
        </authorList>
    </citation>
    <scope>NUCLEOTIDE SEQUENCE [LARGE SCALE GENOMIC DNA]</scope>
    <source>
        <strain evidence="2">YNDBR</strain>
        <tissue evidence="2">Leaf</tissue>
    </source>
</reference>
<dbReference type="PANTHER" id="PTHR31286:SF153">
    <property type="entry name" value="DUF4283 DOMAIN PROTEIN"/>
    <property type="match status" value="1"/>
</dbReference>
<dbReference type="InterPro" id="IPR040256">
    <property type="entry name" value="At4g02000-like"/>
</dbReference>
<comment type="caution">
    <text evidence="2">The sequence shown here is derived from an EMBL/GenBank/DDBJ whole genome shotgun (WGS) entry which is preliminary data.</text>
</comment>
<name>A0AAP0EIJ7_9MAGN</name>
<dbReference type="Pfam" id="PF14111">
    <property type="entry name" value="DUF4283"/>
    <property type="match status" value="1"/>
</dbReference>
<protein>
    <recommendedName>
        <fullName evidence="1">DUF4283 domain-containing protein</fullName>
    </recommendedName>
</protein>
<keyword evidence="3" id="KW-1185">Reference proteome</keyword>
<sequence>MENHLGNPVLSDDENEELIVEPVQGTLPDQSSKMCLLGHFLMERSIHFITMKIKLAAIWHPRRGLSVVECPTNRYIFQFYHLRDMGNVIKGGPWPFNRYLLILKELDEGVIPRHVNLDEVMICVQVYDIPVRFMFESLGKQLGNFIGKFVEFDCANNKGSWRNYMHV</sequence>
<feature type="domain" description="DUF4283" evidence="1">
    <location>
        <begin position="31"/>
        <end position="112"/>
    </location>
</feature>
<evidence type="ECO:0000313" key="3">
    <source>
        <dbReference type="Proteomes" id="UP001420932"/>
    </source>
</evidence>
<evidence type="ECO:0000259" key="1">
    <source>
        <dbReference type="Pfam" id="PF14111"/>
    </source>
</evidence>